<feature type="chain" id="PRO_5036875079" description="Porin" evidence="1">
    <location>
        <begin position="28"/>
        <end position="411"/>
    </location>
</feature>
<evidence type="ECO:0008006" key="4">
    <source>
        <dbReference type="Google" id="ProtNLM"/>
    </source>
</evidence>
<dbReference type="Proteomes" id="UP000604381">
    <property type="component" value="Unassembled WGS sequence"/>
</dbReference>
<keyword evidence="3" id="KW-1185">Reference proteome</keyword>
<feature type="signal peptide" evidence="1">
    <location>
        <begin position="1"/>
        <end position="27"/>
    </location>
</feature>
<evidence type="ECO:0000313" key="3">
    <source>
        <dbReference type="Proteomes" id="UP000604381"/>
    </source>
</evidence>
<proteinExistence type="predicted"/>
<protein>
    <recommendedName>
        <fullName evidence="4">Porin</fullName>
    </recommendedName>
</protein>
<name>A0A930Y1I0_9GAMM</name>
<organism evidence="2 3">
    <name type="scientific">Candidatus Amphirhobacter heronislandensis</name>
    <dbReference type="NCBI Taxonomy" id="1732024"/>
    <lineage>
        <taxon>Bacteria</taxon>
        <taxon>Pseudomonadati</taxon>
        <taxon>Pseudomonadota</taxon>
        <taxon>Gammaproteobacteria</taxon>
        <taxon>Candidatus Tethybacterales</taxon>
        <taxon>Candidatus Tethybacteraceae</taxon>
        <taxon>Candidatus Amphirhobacter</taxon>
    </lineage>
</organism>
<keyword evidence="1" id="KW-0732">Signal</keyword>
<reference evidence="2" key="1">
    <citation type="submission" date="2020-10" db="EMBL/GenBank/DDBJ databases">
        <title>An improved Amphimedon queenslandica hologenome assembly reveals how three proteobacterial symbionts can extend the metabolic phenotypic of their marine sponge host.</title>
        <authorList>
            <person name="Degnan B."/>
            <person name="Degnan S."/>
            <person name="Xiang X."/>
        </authorList>
    </citation>
    <scope>NUCLEOTIDE SEQUENCE</scope>
    <source>
        <strain evidence="2">AqS2</strain>
    </source>
</reference>
<sequence length="411" mass="42075">MTDYVRKTGAKALVGGAALLLAAAAQAQERVVAADTGAYATRLIGIGVIDAVLKRPQDARAAGASGGYADRAGFWSHAEGYSVGGESDAKVVYDGDTFSKNAGADLILNNGMMVGFSFGVHDFDATYASADDSGGYGYELDIMHPYAVFEAADGLLAVAAGLGKGDVNINATDGEPASGTREAEYRGYAIGYSRALSDQLHVRGSAASGDLKVTELTGEDSLDVESGALRVGVSYSTEDYLLGTFPLLPVGELAYAGYWGDAPSGDSSFVLAAGVKYAGDGPASFSAAYRYAATGDTQTGLEANVRVEPGPGGLGLGLGLAPSWGLAGGSDLAADLAAPRLAARNDADLRAKADLSYGLAMDGGVLTPYGSWSLAGDDELGVRVKAGAERSWQLGWQPDGDAVRLEYRLGD</sequence>
<dbReference type="AlphaFoldDB" id="A0A930Y1I0"/>
<dbReference type="SUPFAM" id="SSF56935">
    <property type="entry name" value="Porins"/>
    <property type="match status" value="1"/>
</dbReference>
<evidence type="ECO:0000256" key="1">
    <source>
        <dbReference type="SAM" id="SignalP"/>
    </source>
</evidence>
<accession>A0A930Y1I0</accession>
<comment type="caution">
    <text evidence="2">The sequence shown here is derived from an EMBL/GenBank/DDBJ whole genome shotgun (WGS) entry which is preliminary data.</text>
</comment>
<gene>
    <name evidence="2" type="ORF">ISN26_04820</name>
</gene>
<dbReference type="EMBL" id="JADHEI010000033">
    <property type="protein sequence ID" value="MBF2735385.1"/>
    <property type="molecule type" value="Genomic_DNA"/>
</dbReference>
<evidence type="ECO:0000313" key="2">
    <source>
        <dbReference type="EMBL" id="MBF2735385.1"/>
    </source>
</evidence>